<evidence type="ECO:0000313" key="2">
    <source>
        <dbReference type="Proteomes" id="UP001605036"/>
    </source>
</evidence>
<proteinExistence type="predicted"/>
<accession>A0ABD1ZAR0</accession>
<dbReference type="AlphaFoldDB" id="A0ABD1ZAR0"/>
<keyword evidence="2" id="KW-1185">Reference proteome</keyword>
<sequence length="102" mass="12057">MKMTANFNEWGVLFQNLGRETSKLFEALHVNITNVTAEEMAHNMERIFAPPPIVEAVDIQPWRGMVKNLVGLLMAEWKRNREVVEQCEYFEGRCVDWIRYLR</sequence>
<dbReference type="EMBL" id="JBHFFA010000002">
    <property type="protein sequence ID" value="KAL2644484.1"/>
    <property type="molecule type" value="Genomic_DNA"/>
</dbReference>
<organism evidence="1 2">
    <name type="scientific">Riccia fluitans</name>
    <dbReference type="NCBI Taxonomy" id="41844"/>
    <lineage>
        <taxon>Eukaryota</taxon>
        <taxon>Viridiplantae</taxon>
        <taxon>Streptophyta</taxon>
        <taxon>Embryophyta</taxon>
        <taxon>Marchantiophyta</taxon>
        <taxon>Marchantiopsida</taxon>
        <taxon>Marchantiidae</taxon>
        <taxon>Marchantiales</taxon>
        <taxon>Ricciaceae</taxon>
        <taxon>Riccia</taxon>
    </lineage>
</organism>
<comment type="caution">
    <text evidence="1">The sequence shown here is derived from an EMBL/GenBank/DDBJ whole genome shotgun (WGS) entry which is preliminary data.</text>
</comment>
<evidence type="ECO:0000313" key="1">
    <source>
        <dbReference type="EMBL" id="KAL2644484.1"/>
    </source>
</evidence>
<dbReference type="Proteomes" id="UP001605036">
    <property type="component" value="Unassembled WGS sequence"/>
</dbReference>
<reference evidence="1 2" key="1">
    <citation type="submission" date="2024-09" db="EMBL/GenBank/DDBJ databases">
        <title>Chromosome-scale assembly of Riccia fluitans.</title>
        <authorList>
            <person name="Paukszto L."/>
            <person name="Sawicki J."/>
            <person name="Karawczyk K."/>
            <person name="Piernik-Szablinska J."/>
            <person name="Szczecinska M."/>
            <person name="Mazdziarz M."/>
        </authorList>
    </citation>
    <scope>NUCLEOTIDE SEQUENCE [LARGE SCALE GENOMIC DNA]</scope>
    <source>
        <strain evidence="1">Rf_01</strain>
        <tissue evidence="1">Aerial parts of the thallus</tissue>
    </source>
</reference>
<gene>
    <name evidence="1" type="ORF">R1flu_012071</name>
</gene>
<name>A0ABD1ZAR0_9MARC</name>
<protein>
    <submittedName>
        <fullName evidence="1">Uncharacterized protein</fullName>
    </submittedName>
</protein>